<comment type="caution">
    <text evidence="1">The sequence shown here is derived from an EMBL/GenBank/DDBJ whole genome shotgun (WGS) entry which is preliminary data.</text>
</comment>
<sequence length="87" mass="9615">MSDSAPFISVWSLGACKTRPAVPCTTHATVQMAQRCCCTEVLQLPQINDESPENFVKSDCNRVNLENARRSKVTVTLECHWAAIAPH</sequence>
<proteinExistence type="predicted"/>
<dbReference type="EMBL" id="VSRR010001331">
    <property type="protein sequence ID" value="MPC24442.1"/>
    <property type="molecule type" value="Genomic_DNA"/>
</dbReference>
<gene>
    <name evidence="1" type="ORF">E2C01_017523</name>
</gene>
<protein>
    <submittedName>
        <fullName evidence="1">Uncharacterized protein</fullName>
    </submittedName>
</protein>
<keyword evidence="2" id="KW-1185">Reference proteome</keyword>
<evidence type="ECO:0000313" key="1">
    <source>
        <dbReference type="EMBL" id="MPC24442.1"/>
    </source>
</evidence>
<accession>A0A5B7DRY9</accession>
<dbReference type="Proteomes" id="UP000324222">
    <property type="component" value="Unassembled WGS sequence"/>
</dbReference>
<evidence type="ECO:0000313" key="2">
    <source>
        <dbReference type="Proteomes" id="UP000324222"/>
    </source>
</evidence>
<name>A0A5B7DRY9_PORTR</name>
<dbReference type="AlphaFoldDB" id="A0A5B7DRY9"/>
<reference evidence="1 2" key="1">
    <citation type="submission" date="2019-05" db="EMBL/GenBank/DDBJ databases">
        <title>Another draft genome of Portunus trituberculatus and its Hox gene families provides insights of decapod evolution.</title>
        <authorList>
            <person name="Jeong J.-H."/>
            <person name="Song I."/>
            <person name="Kim S."/>
            <person name="Choi T."/>
            <person name="Kim D."/>
            <person name="Ryu S."/>
            <person name="Kim W."/>
        </authorList>
    </citation>
    <scope>NUCLEOTIDE SEQUENCE [LARGE SCALE GENOMIC DNA]</scope>
    <source>
        <tissue evidence="1">Muscle</tissue>
    </source>
</reference>
<organism evidence="1 2">
    <name type="scientific">Portunus trituberculatus</name>
    <name type="common">Swimming crab</name>
    <name type="synonym">Neptunus trituberculatus</name>
    <dbReference type="NCBI Taxonomy" id="210409"/>
    <lineage>
        <taxon>Eukaryota</taxon>
        <taxon>Metazoa</taxon>
        <taxon>Ecdysozoa</taxon>
        <taxon>Arthropoda</taxon>
        <taxon>Crustacea</taxon>
        <taxon>Multicrustacea</taxon>
        <taxon>Malacostraca</taxon>
        <taxon>Eumalacostraca</taxon>
        <taxon>Eucarida</taxon>
        <taxon>Decapoda</taxon>
        <taxon>Pleocyemata</taxon>
        <taxon>Brachyura</taxon>
        <taxon>Eubrachyura</taxon>
        <taxon>Portunoidea</taxon>
        <taxon>Portunidae</taxon>
        <taxon>Portuninae</taxon>
        <taxon>Portunus</taxon>
    </lineage>
</organism>